<evidence type="ECO:0000256" key="10">
    <source>
        <dbReference type="SAM" id="MobiDB-lite"/>
    </source>
</evidence>
<keyword evidence="7" id="KW-0539">Nucleus</keyword>
<dbReference type="GO" id="GO:0001228">
    <property type="term" value="F:DNA-binding transcription activator activity, RNA polymerase II-specific"/>
    <property type="evidence" value="ECO:0007669"/>
    <property type="project" value="TreeGrafter"/>
</dbReference>
<dbReference type="InterPro" id="IPR046347">
    <property type="entry name" value="bZIP_sf"/>
</dbReference>
<feature type="compositionally biased region" description="Gly residues" evidence="10">
    <location>
        <begin position="57"/>
        <end position="66"/>
    </location>
</feature>
<feature type="coiled-coil region" evidence="9">
    <location>
        <begin position="104"/>
        <end position="141"/>
    </location>
</feature>
<dbReference type="SUPFAM" id="SSF57959">
    <property type="entry name" value="Leucine zipper domain"/>
    <property type="match status" value="1"/>
</dbReference>
<evidence type="ECO:0000256" key="8">
    <source>
        <dbReference type="ARBA" id="ARBA00044067"/>
    </source>
</evidence>
<evidence type="ECO:0000256" key="5">
    <source>
        <dbReference type="ARBA" id="ARBA00023125"/>
    </source>
</evidence>
<sequence length="177" mass="19538">MDTSAPYWTSQVDDKQVLHDANHPIDPSFGSESQPPHPEVAAAAAATSQPPARGQGPQDGGPGAQGPGASPDQDGITELVNRQGRPLSQTKRAAQNRAAQRAFRQRKEIYIKDLEAKVAELKQSKETIDALRQEIIQLRDYILVLQSRLIEHPAGVPTPPAVYQRRPELHYDIEKKR</sequence>
<keyword evidence="6" id="KW-0804">Transcription</keyword>
<keyword evidence="5" id="KW-0238">DNA-binding</keyword>
<organism evidence="12">
    <name type="scientific">Blastobotrys adeninivorans</name>
    <name type="common">Yeast</name>
    <name type="synonym">Arxula adeninivorans</name>
    <dbReference type="NCBI Taxonomy" id="409370"/>
    <lineage>
        <taxon>Eukaryota</taxon>
        <taxon>Fungi</taxon>
        <taxon>Dikarya</taxon>
        <taxon>Ascomycota</taxon>
        <taxon>Saccharomycotina</taxon>
        <taxon>Dipodascomycetes</taxon>
        <taxon>Dipodascales</taxon>
        <taxon>Trichomonascaceae</taxon>
        <taxon>Blastobotrys</taxon>
    </lineage>
</organism>
<reference evidence="12" key="2">
    <citation type="submission" date="2014-06" db="EMBL/GenBank/DDBJ databases">
        <title>The complete genome of Blastobotrys (Arxula) adeninivorans LS3 - a yeast of biotechnological interest.</title>
        <authorList>
            <person name="Kunze G."/>
            <person name="Gaillardin C."/>
            <person name="Czernicka M."/>
            <person name="Durrens P."/>
            <person name="Martin T."/>
            <person name="Boer E."/>
            <person name="Gabaldon T."/>
            <person name="Cruz J."/>
            <person name="Talla E."/>
            <person name="Marck C."/>
            <person name="Goffeau A."/>
            <person name="Barbe V."/>
            <person name="Baret P."/>
            <person name="Baronian K."/>
            <person name="Beier S."/>
            <person name="Bleykasten C."/>
            <person name="Bode R."/>
            <person name="Casaregola S."/>
            <person name="Despons L."/>
            <person name="Fairhead C."/>
            <person name="Giersberg M."/>
            <person name="Gierski P."/>
            <person name="Hahnel U."/>
            <person name="Hartmann A."/>
            <person name="Jankowska D."/>
            <person name="Jubin C."/>
            <person name="Jung P."/>
            <person name="Lafontaine I."/>
            <person name="Leh-Louis V."/>
            <person name="Lemaire M."/>
            <person name="Marcet-Houben M."/>
            <person name="Mascher M."/>
            <person name="Morel G."/>
            <person name="Richard G.-F."/>
            <person name="Riechen J."/>
            <person name="Sacerdot C."/>
            <person name="Sarkar A."/>
            <person name="Savel G."/>
            <person name="Schacherer J."/>
            <person name="Sherman D."/>
            <person name="Straub M.-L."/>
            <person name="Stein N."/>
            <person name="Thierry A."/>
            <person name="Trautwein-Schult A."/>
            <person name="Westhof E."/>
            <person name="Worch S."/>
            <person name="Dujon B."/>
            <person name="Souciet J.-L."/>
            <person name="Wincker P."/>
            <person name="Scholz U."/>
            <person name="Neuveglise N."/>
        </authorList>
    </citation>
    <scope>NUCLEOTIDE SEQUENCE</scope>
    <source>
        <strain evidence="12">LS3</strain>
    </source>
</reference>
<evidence type="ECO:0000256" key="1">
    <source>
        <dbReference type="ARBA" id="ARBA00004049"/>
    </source>
</evidence>
<proteinExistence type="inferred from homology"/>
<protein>
    <recommendedName>
        <fullName evidence="8">Putative transcription factor kapC</fullName>
    </recommendedName>
</protein>
<feature type="compositionally biased region" description="Polar residues" evidence="10">
    <location>
        <begin position="1"/>
        <end position="11"/>
    </location>
</feature>
<keyword evidence="9" id="KW-0175">Coiled coil</keyword>
<accession>A0A060T6A4</accession>
<dbReference type="Gene3D" id="1.20.5.170">
    <property type="match status" value="1"/>
</dbReference>
<dbReference type="InterPro" id="IPR004827">
    <property type="entry name" value="bZIP"/>
</dbReference>
<keyword evidence="4" id="KW-0805">Transcription regulation</keyword>
<dbReference type="PROSITE" id="PS00036">
    <property type="entry name" value="BZIP_BASIC"/>
    <property type="match status" value="1"/>
</dbReference>
<dbReference type="GO" id="GO:0000976">
    <property type="term" value="F:transcription cis-regulatory region binding"/>
    <property type="evidence" value="ECO:0007669"/>
    <property type="project" value="InterPro"/>
</dbReference>
<dbReference type="SMART" id="SM00338">
    <property type="entry name" value="BRLZ"/>
    <property type="match status" value="1"/>
</dbReference>
<evidence type="ECO:0000256" key="9">
    <source>
        <dbReference type="SAM" id="Coils"/>
    </source>
</evidence>
<feature type="compositionally biased region" description="Basic and acidic residues" evidence="10">
    <location>
        <begin position="12"/>
        <end position="23"/>
    </location>
</feature>
<feature type="compositionally biased region" description="Low complexity" evidence="10">
    <location>
        <begin position="39"/>
        <end position="56"/>
    </location>
</feature>
<feature type="region of interest" description="Disordered" evidence="10">
    <location>
        <begin position="1"/>
        <end position="100"/>
    </location>
</feature>
<gene>
    <name evidence="12" type="ORF">GNLVRS02_ARAD1B10208g</name>
</gene>
<reference evidence="12" key="1">
    <citation type="submission" date="2014-02" db="EMBL/GenBank/DDBJ databases">
        <authorList>
            <person name="Genoscope - CEA"/>
        </authorList>
    </citation>
    <scope>NUCLEOTIDE SEQUENCE</scope>
    <source>
        <strain evidence="12">LS3</strain>
    </source>
</reference>
<dbReference type="PANTHER" id="PTHR40621:SF11">
    <property type="entry name" value="TRANSCRIPTION FACTOR KAPC-RELATED"/>
    <property type="match status" value="1"/>
</dbReference>
<feature type="domain" description="BZIP" evidence="11">
    <location>
        <begin position="91"/>
        <end position="106"/>
    </location>
</feature>
<evidence type="ECO:0000256" key="2">
    <source>
        <dbReference type="ARBA" id="ARBA00004123"/>
    </source>
</evidence>
<dbReference type="InterPro" id="IPR050936">
    <property type="entry name" value="AP-1-like"/>
</dbReference>
<evidence type="ECO:0000259" key="11">
    <source>
        <dbReference type="PROSITE" id="PS00036"/>
    </source>
</evidence>
<comment type="subcellular location">
    <subcellularLocation>
        <location evidence="2">Nucleus</location>
    </subcellularLocation>
</comment>
<evidence type="ECO:0000256" key="3">
    <source>
        <dbReference type="ARBA" id="ARBA00007163"/>
    </source>
</evidence>
<comment type="similarity">
    <text evidence="3">Belongs to the bZIP family.</text>
</comment>
<evidence type="ECO:0000256" key="7">
    <source>
        <dbReference type="ARBA" id="ARBA00023242"/>
    </source>
</evidence>
<comment type="function">
    <text evidence="1">Putative transcription factor.</text>
</comment>
<dbReference type="GO" id="GO:0090575">
    <property type="term" value="C:RNA polymerase II transcription regulator complex"/>
    <property type="evidence" value="ECO:0007669"/>
    <property type="project" value="TreeGrafter"/>
</dbReference>
<name>A0A060T6A4_BLAAD</name>
<evidence type="ECO:0000313" key="12">
    <source>
        <dbReference type="EMBL" id="CDP36319.1"/>
    </source>
</evidence>
<evidence type="ECO:0000256" key="6">
    <source>
        <dbReference type="ARBA" id="ARBA00023163"/>
    </source>
</evidence>
<dbReference type="AlphaFoldDB" id="A0A060T6A4"/>
<dbReference type="PANTHER" id="PTHR40621">
    <property type="entry name" value="TRANSCRIPTION FACTOR KAPC-RELATED"/>
    <property type="match status" value="1"/>
</dbReference>
<dbReference type="Pfam" id="PF00170">
    <property type="entry name" value="bZIP_1"/>
    <property type="match status" value="1"/>
</dbReference>
<dbReference type="EMBL" id="HG937692">
    <property type="protein sequence ID" value="CDP36319.1"/>
    <property type="molecule type" value="Genomic_DNA"/>
</dbReference>
<evidence type="ECO:0000256" key="4">
    <source>
        <dbReference type="ARBA" id="ARBA00023015"/>
    </source>
</evidence>